<feature type="transmembrane region" description="Helical" evidence="7">
    <location>
        <begin position="278"/>
        <end position="303"/>
    </location>
</feature>
<dbReference type="PANTHER" id="PTHR36838:SF3">
    <property type="entry name" value="TRANSPORTER AUXIN EFFLUX CARRIER EC FAMILY"/>
    <property type="match status" value="1"/>
</dbReference>
<proteinExistence type="predicted"/>
<evidence type="ECO:0000313" key="8">
    <source>
        <dbReference type="EMBL" id="AOO64488.1"/>
    </source>
</evidence>
<feature type="transmembrane region" description="Helical" evidence="7">
    <location>
        <begin position="219"/>
        <end position="242"/>
    </location>
</feature>
<keyword evidence="4 7" id="KW-0812">Transmembrane</keyword>
<evidence type="ECO:0000256" key="1">
    <source>
        <dbReference type="ARBA" id="ARBA00004141"/>
    </source>
</evidence>
<comment type="subcellular location">
    <subcellularLocation>
        <location evidence="1">Membrane</location>
        <topology evidence="1">Multi-pass membrane protein</topology>
    </subcellularLocation>
</comment>
<evidence type="ECO:0000256" key="4">
    <source>
        <dbReference type="ARBA" id="ARBA00022692"/>
    </source>
</evidence>
<dbReference type="Proteomes" id="UP000094609">
    <property type="component" value="Chromosome"/>
</dbReference>
<feature type="transmembrane region" description="Helical" evidence="7">
    <location>
        <begin position="121"/>
        <end position="142"/>
    </location>
</feature>
<protein>
    <submittedName>
        <fullName evidence="8">Auxin efflux carrier (AEC) family protein</fullName>
    </submittedName>
</protein>
<reference evidence="9" key="1">
    <citation type="submission" date="2016-08" db="EMBL/GenBank/DDBJ databases">
        <title>Complete genome sequence of the organohalide-respiring Epsilonproteobacterium Sulfurospirillum halorespirans.</title>
        <authorList>
            <person name="Goris T."/>
            <person name="Zimmermann J."/>
            <person name="Schenz B."/>
            <person name="Lemos M."/>
            <person name="Hackermueller J."/>
            <person name="Diekert G."/>
        </authorList>
    </citation>
    <scope>NUCLEOTIDE SEQUENCE [LARGE SCALE GENOMIC DNA]</scope>
    <source>
        <strain>DSM 13726</strain>
        <strain evidence="9">PCE-M2</strain>
    </source>
</reference>
<evidence type="ECO:0000256" key="5">
    <source>
        <dbReference type="ARBA" id="ARBA00022989"/>
    </source>
</evidence>
<dbReference type="PANTHER" id="PTHR36838">
    <property type="entry name" value="AUXIN EFFLUX CARRIER FAMILY PROTEIN"/>
    <property type="match status" value="1"/>
</dbReference>
<dbReference type="KEGG" id="shal:SHALO_0705"/>
<dbReference type="PATRIC" id="fig|1193502.14.peg.709"/>
<keyword evidence="6 7" id="KW-0472">Membrane</keyword>
<dbReference type="EMBL" id="CP017111">
    <property type="protein sequence ID" value="AOO64488.1"/>
    <property type="molecule type" value="Genomic_DNA"/>
</dbReference>
<dbReference type="STRING" id="1193502.SHALO_0705"/>
<dbReference type="InterPro" id="IPR004776">
    <property type="entry name" value="Mem_transp_PIN-like"/>
</dbReference>
<feature type="transmembrane region" description="Helical" evidence="7">
    <location>
        <begin position="248"/>
        <end position="271"/>
    </location>
</feature>
<accession>A0A1D7THI1</accession>
<organism evidence="8 9">
    <name type="scientific">Sulfurospirillum halorespirans DSM 13726</name>
    <dbReference type="NCBI Taxonomy" id="1193502"/>
    <lineage>
        <taxon>Bacteria</taxon>
        <taxon>Pseudomonadati</taxon>
        <taxon>Campylobacterota</taxon>
        <taxon>Epsilonproteobacteria</taxon>
        <taxon>Campylobacterales</taxon>
        <taxon>Sulfurospirillaceae</taxon>
        <taxon>Sulfurospirillum</taxon>
    </lineage>
</organism>
<feature type="transmembrane region" description="Helical" evidence="7">
    <location>
        <begin position="154"/>
        <end position="177"/>
    </location>
</feature>
<keyword evidence="3" id="KW-1003">Cell membrane</keyword>
<keyword evidence="2" id="KW-0813">Transport</keyword>
<evidence type="ECO:0000313" key="9">
    <source>
        <dbReference type="Proteomes" id="UP000094609"/>
    </source>
</evidence>
<feature type="transmembrane region" description="Helical" evidence="7">
    <location>
        <begin position="6"/>
        <end position="24"/>
    </location>
</feature>
<dbReference type="RefSeq" id="WP_084010680.1">
    <property type="nucleotide sequence ID" value="NZ_CP017111.1"/>
</dbReference>
<name>A0A1D7THI1_9BACT</name>
<keyword evidence="9" id="KW-1185">Reference proteome</keyword>
<feature type="transmembrane region" description="Helical" evidence="7">
    <location>
        <begin position="189"/>
        <end position="207"/>
    </location>
</feature>
<dbReference type="GO" id="GO:0055085">
    <property type="term" value="P:transmembrane transport"/>
    <property type="evidence" value="ECO:0007669"/>
    <property type="project" value="InterPro"/>
</dbReference>
<dbReference type="AlphaFoldDB" id="A0A1D7THI1"/>
<gene>
    <name evidence="8" type="ORF">SHALO_0705</name>
</gene>
<evidence type="ECO:0000256" key="6">
    <source>
        <dbReference type="ARBA" id="ARBA00023136"/>
    </source>
</evidence>
<evidence type="ECO:0000256" key="7">
    <source>
        <dbReference type="SAM" id="Phobius"/>
    </source>
</evidence>
<keyword evidence="5 7" id="KW-1133">Transmembrane helix</keyword>
<evidence type="ECO:0000256" key="3">
    <source>
        <dbReference type="ARBA" id="ARBA00022475"/>
    </source>
</evidence>
<dbReference type="Pfam" id="PF03547">
    <property type="entry name" value="Mem_trans"/>
    <property type="match status" value="1"/>
</dbReference>
<feature type="transmembrane region" description="Helical" evidence="7">
    <location>
        <begin position="63"/>
        <end position="85"/>
    </location>
</feature>
<dbReference type="GO" id="GO:0016020">
    <property type="term" value="C:membrane"/>
    <property type="evidence" value="ECO:0007669"/>
    <property type="project" value="UniProtKB-SubCell"/>
</dbReference>
<evidence type="ECO:0000256" key="2">
    <source>
        <dbReference type="ARBA" id="ARBA00022448"/>
    </source>
</evidence>
<feature type="transmembrane region" description="Helical" evidence="7">
    <location>
        <begin position="94"/>
        <end position="115"/>
    </location>
</feature>
<sequence>MTIAISILSIYAFIFLGFMAKRMLKEEMNEKGMILLSIYFLQPMLSFWGLSSRPIEFSLLEAPFWYLTISLICVLISSLIAFIFFKEDIKEKSIITICVIIGNTGNLGIPLGIALFGDASILYMSMINITNVFIVYTLGVFFYSRGNFSIKQSLFNIIKLPVIWFASLALLMNIFEIHLHPAMRIPLEMGAYCTMVIQLVIFGMYLYNIKLRSINTKLLLHVSVIKFVITPLIAGWILYGLLDLEPMVATLIFIELIVPLAVTNVNLAALYECKPLDVTLLVFFTSLVFIPFFILISNLLHYLNIVSMP</sequence>
<feature type="transmembrane region" description="Helical" evidence="7">
    <location>
        <begin position="33"/>
        <end position="51"/>
    </location>
</feature>